<dbReference type="PROSITE" id="PS51257">
    <property type="entry name" value="PROKAR_LIPOPROTEIN"/>
    <property type="match status" value="1"/>
</dbReference>
<evidence type="ECO:0000313" key="2">
    <source>
        <dbReference type="Proteomes" id="UP000540698"/>
    </source>
</evidence>
<evidence type="ECO:0008006" key="3">
    <source>
        <dbReference type="Google" id="ProtNLM"/>
    </source>
</evidence>
<accession>A0A7X6R4V9</accession>
<protein>
    <recommendedName>
        <fullName evidence="3">Acid stress chaperone HdeA</fullName>
    </recommendedName>
</protein>
<gene>
    <name evidence="1" type="ORF">HGB38_21765</name>
</gene>
<name>A0A7X6R4V9_9NOCA</name>
<keyword evidence="2" id="KW-1185">Reference proteome</keyword>
<proteinExistence type="predicted"/>
<reference evidence="1 2" key="1">
    <citation type="submission" date="2020-04" db="EMBL/GenBank/DDBJ databases">
        <title>MicrobeNet Type strains.</title>
        <authorList>
            <person name="Nicholson A.C."/>
        </authorList>
    </citation>
    <scope>NUCLEOTIDE SEQUENCE [LARGE SCALE GENOMIC DNA]</scope>
    <source>
        <strain evidence="1 2">DSM 44956</strain>
    </source>
</reference>
<dbReference type="EMBL" id="JAAXOS010000010">
    <property type="protein sequence ID" value="NKY28823.1"/>
    <property type="molecule type" value="Genomic_DNA"/>
</dbReference>
<organism evidence="1 2">
    <name type="scientific">Nocardia gamkensis</name>
    <dbReference type="NCBI Taxonomy" id="352869"/>
    <lineage>
        <taxon>Bacteria</taxon>
        <taxon>Bacillati</taxon>
        <taxon>Actinomycetota</taxon>
        <taxon>Actinomycetes</taxon>
        <taxon>Mycobacteriales</taxon>
        <taxon>Nocardiaceae</taxon>
        <taxon>Nocardia</taxon>
    </lineage>
</organism>
<dbReference type="AlphaFoldDB" id="A0A7X6R4V9"/>
<dbReference type="RefSeq" id="WP_062969045.1">
    <property type="nucleotide sequence ID" value="NZ_JAAXOS010000010.1"/>
</dbReference>
<evidence type="ECO:0000313" key="1">
    <source>
        <dbReference type="EMBL" id="NKY28823.1"/>
    </source>
</evidence>
<sequence length="107" mass="11471">MNATLSRTGRTGLGFAMVAMALTGCTDIERALNRGGDTPCSEYVKQDQDTKRTTITKFVKQQSQDDREPAGTVVDATMVSVDLLCGAQANTDTPIKNADVAGIFIRK</sequence>
<dbReference type="Proteomes" id="UP000540698">
    <property type="component" value="Unassembled WGS sequence"/>
</dbReference>
<comment type="caution">
    <text evidence="1">The sequence shown here is derived from an EMBL/GenBank/DDBJ whole genome shotgun (WGS) entry which is preliminary data.</text>
</comment>